<proteinExistence type="predicted"/>
<organism evidence="2 3">
    <name type="scientific">Balaenoptera physalus</name>
    <name type="common">Fin whale</name>
    <name type="synonym">Balaena physalus</name>
    <dbReference type="NCBI Taxonomy" id="9770"/>
    <lineage>
        <taxon>Eukaryota</taxon>
        <taxon>Metazoa</taxon>
        <taxon>Chordata</taxon>
        <taxon>Craniata</taxon>
        <taxon>Vertebrata</taxon>
        <taxon>Euteleostomi</taxon>
        <taxon>Mammalia</taxon>
        <taxon>Eutheria</taxon>
        <taxon>Laurasiatheria</taxon>
        <taxon>Artiodactyla</taxon>
        <taxon>Whippomorpha</taxon>
        <taxon>Cetacea</taxon>
        <taxon>Mysticeti</taxon>
        <taxon>Balaenopteridae</taxon>
        <taxon>Balaenoptera</taxon>
    </lineage>
</organism>
<feature type="non-terminal residue" evidence="2">
    <location>
        <position position="1"/>
    </location>
</feature>
<evidence type="ECO:0000313" key="3">
    <source>
        <dbReference type="Proteomes" id="UP000437017"/>
    </source>
</evidence>
<feature type="compositionally biased region" description="Low complexity" evidence="1">
    <location>
        <begin position="59"/>
        <end position="71"/>
    </location>
</feature>
<accession>A0A6A1QJ57</accession>
<reference evidence="2 3" key="1">
    <citation type="journal article" date="2019" name="PLoS ONE">
        <title>Genomic analyses reveal an absence of contemporary introgressive admixture between fin whales and blue whales, despite known hybrids.</title>
        <authorList>
            <person name="Westbury M.V."/>
            <person name="Petersen B."/>
            <person name="Lorenzen E.D."/>
        </authorList>
    </citation>
    <scope>NUCLEOTIDE SEQUENCE [LARGE SCALE GENOMIC DNA]</scope>
    <source>
        <strain evidence="2">FinWhale-01</strain>
    </source>
</reference>
<gene>
    <name evidence="2" type="ORF">E2I00_012849</name>
</gene>
<dbReference type="AlphaFoldDB" id="A0A6A1QJ57"/>
<sequence>IQGVIGADCARHCIHSLAGLGLGLRDLQHQEAVEKGTGGTAHAEGESRQAQDQVNHNEAQGAAALQGAEGSQGHDPRPERREATTQPVQRRRPSPRGRWAGAVVGQDPDSEGRLHHEEQPRVVERGGHLGGGHHGFDPGPCLEARQGAPARADGPQAHVVSLMGDGGRGLPAADAAVVPEGGGAVRVRAGKPASRAEPGAGRKFWLNGIPLYPKLCSQHEWPHEQPAQH</sequence>
<comment type="caution">
    <text evidence="2">The sequence shown here is derived from an EMBL/GenBank/DDBJ whole genome shotgun (WGS) entry which is preliminary data.</text>
</comment>
<dbReference type="EMBL" id="SGJD01000034">
    <property type="protein sequence ID" value="KAB0407540.1"/>
    <property type="molecule type" value="Genomic_DNA"/>
</dbReference>
<dbReference type="Proteomes" id="UP000437017">
    <property type="component" value="Unassembled WGS sequence"/>
</dbReference>
<evidence type="ECO:0000313" key="2">
    <source>
        <dbReference type="EMBL" id="KAB0407540.1"/>
    </source>
</evidence>
<name>A0A6A1QJ57_BALPH</name>
<keyword evidence="3" id="KW-1185">Reference proteome</keyword>
<protein>
    <submittedName>
        <fullName evidence="2">Uncharacterized protein</fullName>
    </submittedName>
</protein>
<evidence type="ECO:0000256" key="1">
    <source>
        <dbReference type="SAM" id="MobiDB-lite"/>
    </source>
</evidence>
<feature type="compositionally biased region" description="Basic and acidic residues" evidence="1">
    <location>
        <begin position="72"/>
        <end position="83"/>
    </location>
</feature>
<feature type="region of interest" description="Disordered" evidence="1">
    <location>
        <begin position="34"/>
        <end position="117"/>
    </location>
</feature>